<feature type="non-terminal residue" evidence="4">
    <location>
        <position position="1"/>
    </location>
</feature>
<dbReference type="PROSITE" id="PS00600">
    <property type="entry name" value="AA_TRANSFER_CLASS_3"/>
    <property type="match status" value="1"/>
</dbReference>
<dbReference type="SUPFAM" id="SSF53383">
    <property type="entry name" value="PLP-dependent transferases"/>
    <property type="match status" value="1"/>
</dbReference>
<dbReference type="PANTHER" id="PTHR45688">
    <property type="match status" value="1"/>
</dbReference>
<reference evidence="4" key="1">
    <citation type="submission" date="2020-11" db="EMBL/GenBank/DDBJ databases">
        <authorList>
            <person name="Tran Van P."/>
        </authorList>
    </citation>
    <scope>NUCLEOTIDE SEQUENCE</scope>
</reference>
<dbReference type="GO" id="GO:0005739">
    <property type="term" value="C:mitochondrion"/>
    <property type="evidence" value="ECO:0007669"/>
    <property type="project" value="TreeGrafter"/>
</dbReference>
<dbReference type="InterPro" id="IPR015421">
    <property type="entry name" value="PyrdxlP-dep_Trfase_major"/>
</dbReference>
<evidence type="ECO:0000256" key="2">
    <source>
        <dbReference type="ARBA" id="ARBA00022898"/>
    </source>
</evidence>
<evidence type="ECO:0000256" key="1">
    <source>
        <dbReference type="ARBA" id="ARBA00008954"/>
    </source>
</evidence>
<keyword evidence="2" id="KW-0663">Pyridoxal phosphate</keyword>
<dbReference type="InterPro" id="IPR015422">
    <property type="entry name" value="PyrdxlP-dep_Trfase_small"/>
</dbReference>
<dbReference type="OrthoDB" id="10261433at2759"/>
<dbReference type="EMBL" id="CAJPIZ010042327">
    <property type="protein sequence ID" value="CAG2121842.1"/>
    <property type="molecule type" value="Genomic_DNA"/>
</dbReference>
<evidence type="ECO:0000313" key="5">
    <source>
        <dbReference type="Proteomes" id="UP000759131"/>
    </source>
</evidence>
<gene>
    <name evidence="4" type="ORF">OSB1V03_LOCUS21788</name>
</gene>
<evidence type="ECO:0000313" key="4">
    <source>
        <dbReference type="EMBL" id="CAD7648149.1"/>
    </source>
</evidence>
<proteinExistence type="inferred from homology"/>
<name>A0A7R9LUJ1_9ACAR</name>
<dbReference type="PANTHER" id="PTHR45688:SF13">
    <property type="entry name" value="ALANINE--GLYOXYLATE AMINOTRANSFERASE 2-LIKE"/>
    <property type="match status" value="1"/>
</dbReference>
<keyword evidence="5" id="KW-1185">Reference proteome</keyword>
<dbReference type="InterPro" id="IPR015424">
    <property type="entry name" value="PyrdxlP-dep_Trfase"/>
</dbReference>
<dbReference type="Pfam" id="PF00202">
    <property type="entry name" value="Aminotran_3"/>
    <property type="match status" value="1"/>
</dbReference>
<sequence length="280" mass="30743">KEVQNLINNAHNSGRNIAAFIAESMISCGGQVVLPHHFLKTAYKYVREAGGVCIADEVQVGFGRTGHMWAFETQDVVPDIVTIGKPIGNGHPIACVVTTPEIARSFQNIGTEYFNTYGGNPVSLAIANGVLDVIENENLREHAIKVGAFMKKGLNALKDEYQVIGDVRGEGLFLGAELVVSRKTKEPATPLAEYIVSRFKDHKILMSTEGKYGNVLKFKPPMPFSIENAERFFHVFKGILEEVYNQDKGVNYLSSRSSESSNESLDSLVESLSINSDDES</sequence>
<feature type="non-terminal residue" evidence="4">
    <location>
        <position position="280"/>
    </location>
</feature>
<feature type="compositionally biased region" description="Low complexity" evidence="3">
    <location>
        <begin position="255"/>
        <end position="273"/>
    </location>
</feature>
<evidence type="ECO:0000256" key="3">
    <source>
        <dbReference type="SAM" id="MobiDB-lite"/>
    </source>
</evidence>
<accession>A0A7R9LUJ1</accession>
<dbReference type="Gene3D" id="3.40.640.10">
    <property type="entry name" value="Type I PLP-dependent aspartate aminotransferase-like (Major domain)"/>
    <property type="match status" value="1"/>
</dbReference>
<dbReference type="InterPro" id="IPR049704">
    <property type="entry name" value="Aminotrans_3_PPA_site"/>
</dbReference>
<dbReference type="AlphaFoldDB" id="A0A7R9LUJ1"/>
<comment type="similarity">
    <text evidence="1">Belongs to the class-III pyridoxal-phosphate-dependent aminotransferase family.</text>
</comment>
<dbReference type="GO" id="GO:0030170">
    <property type="term" value="F:pyridoxal phosphate binding"/>
    <property type="evidence" value="ECO:0007669"/>
    <property type="project" value="InterPro"/>
</dbReference>
<dbReference type="GO" id="GO:0008483">
    <property type="term" value="F:transaminase activity"/>
    <property type="evidence" value="ECO:0007669"/>
    <property type="project" value="InterPro"/>
</dbReference>
<dbReference type="EMBL" id="OC896902">
    <property type="protein sequence ID" value="CAD7648149.1"/>
    <property type="molecule type" value="Genomic_DNA"/>
</dbReference>
<feature type="region of interest" description="Disordered" evidence="3">
    <location>
        <begin position="255"/>
        <end position="280"/>
    </location>
</feature>
<dbReference type="InterPro" id="IPR005814">
    <property type="entry name" value="Aminotrans_3"/>
</dbReference>
<dbReference type="Gene3D" id="3.90.1150.10">
    <property type="entry name" value="Aspartate Aminotransferase, domain 1"/>
    <property type="match status" value="1"/>
</dbReference>
<protein>
    <submittedName>
        <fullName evidence="4">Uncharacterized protein</fullName>
    </submittedName>
</protein>
<organism evidence="4">
    <name type="scientific">Medioppia subpectinata</name>
    <dbReference type="NCBI Taxonomy" id="1979941"/>
    <lineage>
        <taxon>Eukaryota</taxon>
        <taxon>Metazoa</taxon>
        <taxon>Ecdysozoa</taxon>
        <taxon>Arthropoda</taxon>
        <taxon>Chelicerata</taxon>
        <taxon>Arachnida</taxon>
        <taxon>Acari</taxon>
        <taxon>Acariformes</taxon>
        <taxon>Sarcoptiformes</taxon>
        <taxon>Oribatida</taxon>
        <taxon>Brachypylina</taxon>
        <taxon>Oppioidea</taxon>
        <taxon>Oppiidae</taxon>
        <taxon>Medioppia</taxon>
    </lineage>
</organism>
<dbReference type="Proteomes" id="UP000759131">
    <property type="component" value="Unassembled WGS sequence"/>
</dbReference>